<comment type="caution">
    <text evidence="3">The sequence shown here is derived from an EMBL/GenBank/DDBJ whole genome shotgun (WGS) entry which is preliminary data.</text>
</comment>
<dbReference type="EMBL" id="AZCZ01000042">
    <property type="protein sequence ID" value="KRK34901.1"/>
    <property type="molecule type" value="Genomic_DNA"/>
</dbReference>
<sequence>MQSNLAKSLYLGLAALSLGAVATVSTTAQAASKAKIVSSKTLSTDATKRNVQPTGKNALYSKPGTVKGAKTVASKNTMNKLASSKKSADYFRAYYQKTTNKGSVYYKIVSMDGKYRGYVYGGKKAGTFAGGIKKASTTKSAKMPANTTVYFAKPGKSGVTWSAPKYTQYKATKSVKDTTDYANDVLTVTSAIKKSREGSTYYYVTDATNSNVNGWVYSKGVTATKPAGATFNAATDVNVNFTASGKTVASTTLSGLKADATKALSTVKGTAVGNDATTQATDAWGKAALTGTGYSYVASDSSNKIALSNAKTGDTISLVVNQNQPTTSKFTFYKTAGNGDLSQAAKGIQAYTTGKTATENTVAFPTVSAGFTGVSEATFTASDASTYLTNAGLATLDTPNYKKSNDTKEYYTEFKLSSTIAGTFGSSTKAFYTASEKTGTSPAKAQTTTGVNDYYTNK</sequence>
<dbReference type="RefSeq" id="WP_020090245.1">
    <property type="nucleotide sequence ID" value="NZ_AZCZ01000042.1"/>
</dbReference>
<protein>
    <recommendedName>
        <fullName evidence="2">GW domain-containing protein</fullName>
    </recommendedName>
</protein>
<dbReference type="PATRIC" id="fig|1267003.4.peg.1750"/>
<accession>A0A0R1GLD2</accession>
<name>A0A0R1GLD2_9LACO</name>
<evidence type="ECO:0000313" key="3">
    <source>
        <dbReference type="EMBL" id="KRK34901.1"/>
    </source>
</evidence>
<feature type="domain" description="GW" evidence="2">
    <location>
        <begin position="137"/>
        <end position="226"/>
    </location>
</feature>
<evidence type="ECO:0000259" key="2">
    <source>
        <dbReference type="PROSITE" id="PS51780"/>
    </source>
</evidence>
<dbReference type="STRING" id="357278.IV61_GL001743"/>
<dbReference type="SUPFAM" id="SSF82057">
    <property type="entry name" value="Prokaryotic SH3-related domain"/>
    <property type="match status" value="1"/>
</dbReference>
<dbReference type="eggNOG" id="ENOG50309S1">
    <property type="taxonomic scope" value="Bacteria"/>
</dbReference>
<evidence type="ECO:0000256" key="1">
    <source>
        <dbReference type="SAM" id="SignalP"/>
    </source>
</evidence>
<dbReference type="InterPro" id="IPR025987">
    <property type="entry name" value="GW_dom"/>
</dbReference>
<feature type="signal peptide" evidence="1">
    <location>
        <begin position="1"/>
        <end position="30"/>
    </location>
</feature>
<dbReference type="OrthoDB" id="2329257at2"/>
<gene>
    <name evidence="3" type="ORF">FD07_GL001660</name>
</gene>
<reference evidence="3 4" key="1">
    <citation type="journal article" date="2015" name="Genome Announc.">
        <title>Expanding the biotechnology potential of lactobacilli through comparative genomics of 213 strains and associated genera.</title>
        <authorList>
            <person name="Sun Z."/>
            <person name="Harris H.M."/>
            <person name="McCann A."/>
            <person name="Guo C."/>
            <person name="Argimon S."/>
            <person name="Zhang W."/>
            <person name="Yang X."/>
            <person name="Jeffery I.B."/>
            <person name="Cooney J.C."/>
            <person name="Kagawa T.F."/>
            <person name="Liu W."/>
            <person name="Song Y."/>
            <person name="Salvetti E."/>
            <person name="Wrobel A."/>
            <person name="Rasinkangas P."/>
            <person name="Parkhill J."/>
            <person name="Rea M.C."/>
            <person name="O'Sullivan O."/>
            <person name="Ritari J."/>
            <person name="Douillard F.P."/>
            <person name="Paul Ross R."/>
            <person name="Yang R."/>
            <person name="Briner A.E."/>
            <person name="Felis G.E."/>
            <person name="de Vos W.M."/>
            <person name="Barrangou R."/>
            <person name="Klaenhammer T.R."/>
            <person name="Caufield P.W."/>
            <person name="Cui Y."/>
            <person name="Zhang H."/>
            <person name="O'Toole P.W."/>
        </authorList>
    </citation>
    <scope>NUCLEOTIDE SEQUENCE [LARGE SCALE GENOMIC DNA]</scope>
    <source>
        <strain evidence="3 4">ATCC 53295</strain>
    </source>
</reference>
<feature type="chain" id="PRO_5006404583" description="GW domain-containing protein" evidence="1">
    <location>
        <begin position="31"/>
        <end position="458"/>
    </location>
</feature>
<dbReference type="PROSITE" id="PS51780">
    <property type="entry name" value="GW"/>
    <property type="match status" value="1"/>
</dbReference>
<evidence type="ECO:0000313" key="4">
    <source>
        <dbReference type="Proteomes" id="UP000051176"/>
    </source>
</evidence>
<keyword evidence="4" id="KW-1185">Reference proteome</keyword>
<dbReference type="AlphaFoldDB" id="A0A0R1GLD2"/>
<keyword evidence="1" id="KW-0732">Signal</keyword>
<dbReference type="Proteomes" id="UP000051176">
    <property type="component" value="Unassembled WGS sequence"/>
</dbReference>
<proteinExistence type="predicted"/>
<organism evidence="3 4">
    <name type="scientific">Levilactobacillus parabrevis ATCC 53295</name>
    <dbReference type="NCBI Taxonomy" id="1267003"/>
    <lineage>
        <taxon>Bacteria</taxon>
        <taxon>Bacillati</taxon>
        <taxon>Bacillota</taxon>
        <taxon>Bacilli</taxon>
        <taxon>Lactobacillales</taxon>
        <taxon>Lactobacillaceae</taxon>
        <taxon>Levilactobacillus</taxon>
    </lineage>
</organism>